<feature type="compositionally biased region" description="Polar residues" evidence="6">
    <location>
        <begin position="166"/>
        <end position="182"/>
    </location>
</feature>
<dbReference type="InterPro" id="IPR003891">
    <property type="entry name" value="Initiation_fac_eIF4g_MI"/>
</dbReference>
<dbReference type="PROSITE" id="PS51363">
    <property type="entry name" value="W2"/>
    <property type="match status" value="1"/>
</dbReference>
<dbReference type="Pfam" id="PF02854">
    <property type="entry name" value="MIF4G"/>
    <property type="match status" value="1"/>
</dbReference>
<comment type="similarity">
    <text evidence="1">Belongs to the eukaryotic initiation factor 4G family.</text>
</comment>
<dbReference type="OrthoDB" id="514777at2759"/>
<dbReference type="SMART" id="SM00515">
    <property type="entry name" value="eIF5C"/>
    <property type="match status" value="1"/>
</dbReference>
<dbReference type="GO" id="GO:0003743">
    <property type="term" value="F:translation initiation factor activity"/>
    <property type="evidence" value="ECO:0007669"/>
    <property type="project" value="UniProtKB-KW"/>
</dbReference>
<keyword evidence="10" id="KW-1185">Reference proteome</keyword>
<dbReference type="GO" id="GO:0006417">
    <property type="term" value="P:regulation of translation"/>
    <property type="evidence" value="ECO:0007669"/>
    <property type="project" value="UniProtKB-KW"/>
</dbReference>
<comment type="caution">
    <text evidence="9">The sequence shown here is derived from an EMBL/GenBank/DDBJ whole genome shotgun (WGS) entry which is preliminary data.</text>
</comment>
<dbReference type="Pfam" id="PF02020">
    <property type="entry name" value="W2"/>
    <property type="match status" value="1"/>
</dbReference>
<dbReference type="SMART" id="SM00544">
    <property type="entry name" value="MA3"/>
    <property type="match status" value="1"/>
</dbReference>
<dbReference type="SUPFAM" id="SSF48371">
    <property type="entry name" value="ARM repeat"/>
    <property type="match status" value="3"/>
</dbReference>
<organism evidence="9 10">
    <name type="scientific">Candidula unifasciata</name>
    <dbReference type="NCBI Taxonomy" id="100452"/>
    <lineage>
        <taxon>Eukaryota</taxon>
        <taxon>Metazoa</taxon>
        <taxon>Spiralia</taxon>
        <taxon>Lophotrochozoa</taxon>
        <taxon>Mollusca</taxon>
        <taxon>Gastropoda</taxon>
        <taxon>Heterobranchia</taxon>
        <taxon>Euthyneura</taxon>
        <taxon>Panpulmonata</taxon>
        <taxon>Eupulmonata</taxon>
        <taxon>Stylommatophora</taxon>
        <taxon>Helicina</taxon>
        <taxon>Helicoidea</taxon>
        <taxon>Geomitridae</taxon>
        <taxon>Candidula</taxon>
    </lineage>
</organism>
<feature type="compositionally biased region" description="Low complexity" evidence="6">
    <location>
        <begin position="18"/>
        <end position="30"/>
    </location>
</feature>
<feature type="compositionally biased region" description="Basic and acidic residues" evidence="6">
    <location>
        <begin position="783"/>
        <end position="808"/>
    </location>
</feature>
<dbReference type="SMART" id="SM00543">
    <property type="entry name" value="MIF4G"/>
    <property type="match status" value="1"/>
</dbReference>
<feature type="compositionally biased region" description="Polar residues" evidence="6">
    <location>
        <begin position="809"/>
        <end position="826"/>
    </location>
</feature>
<dbReference type="EMBL" id="CAJHNH020002298">
    <property type="protein sequence ID" value="CAG5126228.1"/>
    <property type="molecule type" value="Genomic_DNA"/>
</dbReference>
<dbReference type="InterPro" id="IPR003890">
    <property type="entry name" value="MIF4G-like_typ-3"/>
</dbReference>
<evidence type="ECO:0000313" key="9">
    <source>
        <dbReference type="EMBL" id="CAG5126228.1"/>
    </source>
</evidence>
<feature type="compositionally biased region" description="Basic residues" evidence="6">
    <location>
        <begin position="1"/>
        <end position="17"/>
    </location>
</feature>
<keyword evidence="4" id="KW-0810">Translation regulation</keyword>
<dbReference type="InterPro" id="IPR016024">
    <property type="entry name" value="ARM-type_fold"/>
</dbReference>
<dbReference type="Proteomes" id="UP000678393">
    <property type="component" value="Unassembled WGS sequence"/>
</dbReference>
<dbReference type="GO" id="GO:0016281">
    <property type="term" value="C:eukaryotic translation initiation factor 4F complex"/>
    <property type="evidence" value="ECO:0007669"/>
    <property type="project" value="TreeGrafter"/>
</dbReference>
<gene>
    <name evidence="9" type="ORF">CUNI_LOCUS11786</name>
</gene>
<dbReference type="InterPro" id="IPR003307">
    <property type="entry name" value="W2_domain"/>
</dbReference>
<keyword evidence="3" id="KW-0597">Phosphoprotein</keyword>
<proteinExistence type="inferred from homology"/>
<evidence type="ECO:0000256" key="2">
    <source>
        <dbReference type="ARBA" id="ARBA00022540"/>
    </source>
</evidence>
<reference evidence="9" key="1">
    <citation type="submission" date="2021-04" db="EMBL/GenBank/DDBJ databases">
        <authorList>
            <consortium name="Molecular Ecology Group"/>
        </authorList>
    </citation>
    <scope>NUCLEOTIDE SEQUENCE</scope>
</reference>
<feature type="region of interest" description="Disordered" evidence="6">
    <location>
        <begin position="677"/>
        <end position="826"/>
    </location>
</feature>
<keyword evidence="2" id="KW-0396">Initiation factor</keyword>
<keyword evidence="5" id="KW-0648">Protein biosynthesis</keyword>
<dbReference type="PANTHER" id="PTHR23253">
    <property type="entry name" value="EUKARYOTIC TRANSLATION INITIATION FACTOR 4 GAMMA"/>
    <property type="match status" value="1"/>
</dbReference>
<feature type="compositionally biased region" description="Polar residues" evidence="6">
    <location>
        <begin position="110"/>
        <end position="121"/>
    </location>
</feature>
<feature type="compositionally biased region" description="Polar residues" evidence="6">
    <location>
        <begin position="129"/>
        <end position="148"/>
    </location>
</feature>
<dbReference type="PROSITE" id="PS51366">
    <property type="entry name" value="MI"/>
    <property type="match status" value="1"/>
</dbReference>
<evidence type="ECO:0000256" key="5">
    <source>
        <dbReference type="ARBA" id="ARBA00022917"/>
    </source>
</evidence>
<accession>A0A8S3ZDH1</accession>
<evidence type="ECO:0000256" key="6">
    <source>
        <dbReference type="SAM" id="MobiDB-lite"/>
    </source>
</evidence>
<feature type="domain" description="MI" evidence="8">
    <location>
        <begin position="860"/>
        <end position="982"/>
    </location>
</feature>
<dbReference type="FunFam" id="1.25.40.180:FF:000042">
    <property type="entry name" value="Eukaryotic translation initiation factor 4 gamma"/>
    <property type="match status" value="1"/>
</dbReference>
<dbReference type="PANTHER" id="PTHR23253:SF78">
    <property type="entry name" value="EUKARYOTIC TRANSLATION INITIATION FACTOR 4G1, ISOFORM B-RELATED"/>
    <property type="match status" value="1"/>
</dbReference>
<evidence type="ECO:0000256" key="4">
    <source>
        <dbReference type="ARBA" id="ARBA00022845"/>
    </source>
</evidence>
<feature type="compositionally biased region" description="Basic and acidic residues" evidence="6">
    <location>
        <begin position="219"/>
        <end position="230"/>
    </location>
</feature>
<feature type="compositionally biased region" description="Polar residues" evidence="6">
    <location>
        <begin position="78"/>
        <end position="93"/>
    </location>
</feature>
<dbReference type="Pfam" id="PF02847">
    <property type="entry name" value="MA3"/>
    <property type="match status" value="1"/>
</dbReference>
<name>A0A8S3ZDH1_9EUPU</name>
<sequence length="1215" mass="135740">VESKHKQKKKKKNKGHHSPPSQKSKQSSPKNSKEEAAPPQDSPVVLRDTATVPDAKAPPSLPPTPQEQAAGLDIEQTPPRQLSEATLSQQQEEVLTDHPCTSLPEEGNTAKESAPTTNSVILANKLDSSKIQNSQATELPASSIQSISEHLENSADSGPKQESVAELTQTSESVRKSLSVNHKVSEENETQDLVARLDAGDKKEQISEVDEETGPVKPSSERTVTRGSRKDGRLQYDSAYLLELRDCPSSQAKPKGLPDLPEIILDLPLTGSRRANTVDFTPAFFQPSGNVRNAPLIGSTSSRNRQRPDLMMPQRVIKSVSLQDSVKPLHQSEKPWKPTPKQLSAGEIAEKNKTLESQVLFIMNRLTPTNFEKLAEEMKSLNIQTYEDLQALVNIIFDKVTIETKFVEAYAQLCKVMSSLKVPPPPDSNIKPGQATFRVVMLTKCQQEFEADKTSIFEDPEEKRKKMEAELPEGPDKNAKIESTLYQMKMRRLKFYGNIRFIGELFKLKMLTENIMHDCIFRLLKAKDDDSLVSLCNLIATVGKDLDTDKAKSKMDQYFSQMAKIAEERKSRIKFTLKDVIDLRNHNWIPRKEQTGPKKIEDVHKDFQHEQATKQFLQSQPLPPRMEAAQTSNRRGSKPRQEEKQPTDDGWNTVGVKVQRIDASKMRLSKNVVDENNIQLGPGGGMKQFSNWTRGSFGGVQPAQDAERPAANRFSALRGEEERRSFQRSPARGDSGAAPARGPRQGPTAGHGRGKVLQRSSQEGDRRDSTSRLVFWLGGRPQDFARDDSWNREDRRQPIPSRGSREGENQMTRSTGSLRPSDTFIPQNLVSSSLPATPAGGGSGFTDGQVVKLKPLSEEEMEHKAKTILEEYLSAMDLEEAKLCVKELEGQKHISLLVTTSINEVLEKTHKERDLAGSFLHEIVKHGLVPMDVFLKGFAEVLSFAEDMVIDIPKIWTYLAQIIVPMLLGGSLSWPTLSTTLKSNLDKKGCAKLLAEIVSVARDKTSERDVALMWQANNMSWETFLDAEEVSQFLIDKKLQFTVEPAAGVAAASSHLNVQKLVQDVESIVRRNGTNEEVLACIDKYADSDRDDKQFIRAVVTAVVNASISPTTKKLIEEVLKSRVEILQHYIQNRPDMELQALYAIQGLMHKLEHPSGVIAQIFNTLYDEEVIGEETFKQWEKSTDPQEAEGKGACSLQLTQFFAWLRENDEPEAS</sequence>
<evidence type="ECO:0000259" key="7">
    <source>
        <dbReference type="PROSITE" id="PS51363"/>
    </source>
</evidence>
<dbReference type="AlphaFoldDB" id="A0A8S3ZDH1"/>
<feature type="non-terminal residue" evidence="9">
    <location>
        <position position="1215"/>
    </location>
</feature>
<feature type="region of interest" description="Disordered" evidence="6">
    <location>
        <begin position="1"/>
        <end position="230"/>
    </location>
</feature>
<dbReference type="CDD" id="cd11559">
    <property type="entry name" value="W2_eIF4G1_like"/>
    <property type="match status" value="1"/>
</dbReference>
<feature type="region of interest" description="Disordered" evidence="6">
    <location>
        <begin position="614"/>
        <end position="655"/>
    </location>
</feature>
<protein>
    <submittedName>
        <fullName evidence="9">Uncharacterized protein</fullName>
    </submittedName>
</protein>
<dbReference type="GO" id="GO:0003729">
    <property type="term" value="F:mRNA binding"/>
    <property type="evidence" value="ECO:0007669"/>
    <property type="project" value="TreeGrafter"/>
</dbReference>
<evidence type="ECO:0000256" key="3">
    <source>
        <dbReference type="ARBA" id="ARBA00022553"/>
    </source>
</evidence>
<evidence type="ECO:0000313" key="10">
    <source>
        <dbReference type="Proteomes" id="UP000678393"/>
    </source>
</evidence>
<dbReference type="Gene3D" id="1.25.40.180">
    <property type="match status" value="3"/>
</dbReference>
<evidence type="ECO:0000259" key="8">
    <source>
        <dbReference type="PROSITE" id="PS51366"/>
    </source>
</evidence>
<feature type="domain" description="W2" evidence="7">
    <location>
        <begin position="1048"/>
        <end position="1215"/>
    </location>
</feature>
<evidence type="ECO:0000256" key="1">
    <source>
        <dbReference type="ARBA" id="ARBA00005775"/>
    </source>
</evidence>